<feature type="transmembrane region" description="Helical" evidence="2">
    <location>
        <begin position="690"/>
        <end position="717"/>
    </location>
</feature>
<evidence type="ECO:0000256" key="2">
    <source>
        <dbReference type="SAM" id="Phobius"/>
    </source>
</evidence>
<keyword evidence="2" id="KW-0812">Transmembrane</keyword>
<feature type="transmembrane region" description="Helical" evidence="2">
    <location>
        <begin position="228"/>
        <end position="250"/>
    </location>
</feature>
<feature type="transmembrane region" description="Helical" evidence="2">
    <location>
        <begin position="821"/>
        <end position="842"/>
    </location>
</feature>
<feature type="transmembrane region" description="Helical" evidence="2">
    <location>
        <begin position="283"/>
        <end position="307"/>
    </location>
</feature>
<evidence type="ECO:0000313" key="3">
    <source>
        <dbReference type="EMBL" id="KAG8459942.1"/>
    </source>
</evidence>
<sequence length="906" mass="96330">MLEGQSAERPAEAWRRPISLADAPPPRAVRTEPPPPHPPPAEPPPPPSDAATAPAPVAGRALGRVPSERLQRSLSHLRRTEDMWGLSAAARSSSIFTVVRTLTPVETWLLALFALAHQAIFIALGSEPGLGDELFRALVPHRAKAPLGWTGVGIALALFLLDAHLWSARWRVPRLCIGLAGVLATLAGLALVSTARPQAPFVIYLVFVHAALHALRRAAFADASMQRFYAALAAPTAIGGALTIVGWLAWVGLTRSGWAAEVRASYYIAMLCEPSAPACLPAAILYFTPLACGLLNLATGVAIYLLARWASPEQRGTMPALARASCLAFGAAGLAMYVQAAVSGADSALAQSVLMLALALVVVVAVLVGSSVGWELLQRTLVALPLLRRAASKVGEHSVAVRALPPAGRPVALLAHFGDLAKALLVFGGCAPFCAFLLLSAVKQRVRVLIWLPRGADDWIEPRSGMRVRRRDVLTPPGRAMAEFVRAWEWSSVLSKVVWLGVVVMVMNVGFGKLLNVLNSWLIQTLLRARLGLGVVCAAFFAAGFALFMCPPVPGPAVYLLGSFLIPRFTSFWPGILLSTAISFTLKMLTSAVQQVVIGERMGDSVAVRSFVGYNTLTMRAIRHILAEPGWSAGKLCILVGGPDWPVCVACGILRLPLFSILLGNSPQLLNIFAVTVAGGFQLRKSEGGLWLTLSSLTLGVASATLIIIFAAAAHYIEVAAIRHRDALEALPRDEAVDAHDQRRDEAQREYADATAWTHAERPAPLWVRLNLGCAALLQVLSCYAAQLLGGRCFTPFEMTDTIDGRLGGDWTALFTPFGRVVLLLWAISCAQLVLFSAWARLRMRAHAARRRAEGGANAARSGVAIAAGAASVDDAKHGATAHADNVLVEAVGTSCAATPVGRAQS</sequence>
<protein>
    <submittedName>
        <fullName evidence="3">Uncharacterized protein</fullName>
    </submittedName>
</protein>
<dbReference type="Proteomes" id="UP000751190">
    <property type="component" value="Unassembled WGS sequence"/>
</dbReference>
<organism evidence="3 4">
    <name type="scientific">Diacronema lutheri</name>
    <name type="common">Unicellular marine alga</name>
    <name type="synonym">Monochrysis lutheri</name>
    <dbReference type="NCBI Taxonomy" id="2081491"/>
    <lineage>
        <taxon>Eukaryota</taxon>
        <taxon>Haptista</taxon>
        <taxon>Haptophyta</taxon>
        <taxon>Pavlovophyceae</taxon>
        <taxon>Pavlovales</taxon>
        <taxon>Pavlovaceae</taxon>
        <taxon>Diacronema</taxon>
    </lineage>
</organism>
<feature type="transmembrane region" description="Helical" evidence="2">
    <location>
        <begin position="423"/>
        <end position="442"/>
    </location>
</feature>
<dbReference type="OMA" id="IFKYSAY"/>
<feature type="transmembrane region" description="Helical" evidence="2">
    <location>
        <begin position="175"/>
        <end position="193"/>
    </location>
</feature>
<dbReference type="EMBL" id="JAGTXO010000036">
    <property type="protein sequence ID" value="KAG8459942.1"/>
    <property type="molecule type" value="Genomic_DNA"/>
</dbReference>
<feature type="transmembrane region" description="Helical" evidence="2">
    <location>
        <begin position="348"/>
        <end position="369"/>
    </location>
</feature>
<feature type="region of interest" description="Disordered" evidence="1">
    <location>
        <begin position="1"/>
        <end position="54"/>
    </location>
</feature>
<keyword evidence="4" id="KW-1185">Reference proteome</keyword>
<dbReference type="AlphaFoldDB" id="A0A8J5XAT0"/>
<feature type="transmembrane region" description="Helical" evidence="2">
    <location>
        <begin position="146"/>
        <end position="163"/>
    </location>
</feature>
<accession>A0A8J5XAT0</accession>
<feature type="compositionally biased region" description="Pro residues" evidence="1">
    <location>
        <begin position="23"/>
        <end position="48"/>
    </location>
</feature>
<gene>
    <name evidence="3" type="ORF">KFE25_010991</name>
</gene>
<evidence type="ECO:0000256" key="1">
    <source>
        <dbReference type="SAM" id="MobiDB-lite"/>
    </source>
</evidence>
<evidence type="ECO:0000313" key="4">
    <source>
        <dbReference type="Proteomes" id="UP000751190"/>
    </source>
</evidence>
<feature type="transmembrane region" description="Helical" evidence="2">
    <location>
        <begin position="497"/>
        <end position="519"/>
    </location>
</feature>
<feature type="transmembrane region" description="Helical" evidence="2">
    <location>
        <begin position="108"/>
        <end position="126"/>
    </location>
</feature>
<feature type="transmembrane region" description="Helical" evidence="2">
    <location>
        <begin position="319"/>
        <end position="342"/>
    </location>
</feature>
<feature type="transmembrane region" description="Helical" evidence="2">
    <location>
        <begin position="531"/>
        <end position="549"/>
    </location>
</feature>
<keyword evidence="2" id="KW-0472">Membrane</keyword>
<comment type="caution">
    <text evidence="3">The sequence shown here is derived from an EMBL/GenBank/DDBJ whole genome shotgun (WGS) entry which is preliminary data.</text>
</comment>
<feature type="transmembrane region" description="Helical" evidence="2">
    <location>
        <begin position="569"/>
        <end position="586"/>
    </location>
</feature>
<proteinExistence type="predicted"/>
<feature type="transmembrane region" description="Helical" evidence="2">
    <location>
        <begin position="199"/>
        <end position="216"/>
    </location>
</feature>
<keyword evidence="2" id="KW-1133">Transmembrane helix</keyword>
<reference evidence="3" key="1">
    <citation type="submission" date="2021-05" db="EMBL/GenBank/DDBJ databases">
        <title>The genome of the haptophyte Pavlova lutheri (Diacronema luteri, Pavlovales) - a model for lipid biosynthesis in eukaryotic algae.</title>
        <authorList>
            <person name="Hulatt C.J."/>
            <person name="Posewitz M.C."/>
        </authorList>
    </citation>
    <scope>NUCLEOTIDE SEQUENCE</scope>
    <source>
        <strain evidence="3">NIVA-4/92</strain>
    </source>
</reference>
<name>A0A8J5XAT0_DIALT</name>
<dbReference type="OrthoDB" id="10623098at2759"/>